<proteinExistence type="predicted"/>
<sequence>MAFRLRSFRGIATCIALLLAVFWAPLWVYDLAGSVVRLAGGFLVTNVRQQGFPVNPIKASIRNVTMDFDELSNLITEFLQGPAVDPAVQLSFQDFLSRRAALAHPHLEFSLDWLLTTYKFVFPFLIISMVAKLAGGGERDRAGIEEQRSDDLDSLISIRTSAKPGSPLGPSTPLSQQTSAQHAQFERASSRLRRESLRS</sequence>
<keyword evidence="2" id="KW-0812">Transmembrane</keyword>
<feature type="compositionally biased region" description="Basic and acidic residues" evidence="1">
    <location>
        <begin position="184"/>
        <end position="199"/>
    </location>
</feature>
<evidence type="ECO:0000256" key="2">
    <source>
        <dbReference type="SAM" id="Phobius"/>
    </source>
</evidence>
<feature type="transmembrane region" description="Helical" evidence="2">
    <location>
        <begin position="7"/>
        <end position="28"/>
    </location>
</feature>
<dbReference type="AlphaFoldDB" id="A0A1D2ADT0"/>
<name>A0A1D2ADT0_AUXPR</name>
<evidence type="ECO:0000256" key="1">
    <source>
        <dbReference type="SAM" id="MobiDB-lite"/>
    </source>
</evidence>
<protein>
    <submittedName>
        <fullName evidence="3">Uncharacterized protein</fullName>
    </submittedName>
</protein>
<keyword evidence="2" id="KW-0472">Membrane</keyword>
<reference evidence="3" key="1">
    <citation type="submission" date="2015-08" db="EMBL/GenBank/DDBJ databases">
        <authorList>
            <person name="Babu N.S."/>
            <person name="Beckwith C.J."/>
            <person name="Beseler K.G."/>
            <person name="Brison A."/>
            <person name="Carone J.V."/>
            <person name="Caskin T.P."/>
            <person name="Diamond M."/>
            <person name="Durham M.E."/>
            <person name="Foxe J.M."/>
            <person name="Go M."/>
            <person name="Henderson B.A."/>
            <person name="Jones I.B."/>
            <person name="McGettigan J.A."/>
            <person name="Micheletti S.J."/>
            <person name="Nasrallah M.E."/>
            <person name="Ortiz D."/>
            <person name="Piller C.R."/>
            <person name="Privatt S.R."/>
            <person name="Schneider S.L."/>
            <person name="Sharp S."/>
            <person name="Smith T.C."/>
            <person name="Stanton J.D."/>
            <person name="Ullery H.E."/>
            <person name="Wilson R.J."/>
            <person name="Serrano M.G."/>
            <person name="Buck G."/>
            <person name="Lee V."/>
            <person name="Wang Y."/>
            <person name="Carvalho R."/>
            <person name="Voegtly L."/>
            <person name="Shi R."/>
            <person name="Duckworth R."/>
            <person name="Johnson A."/>
            <person name="Loviza R."/>
            <person name="Walstead R."/>
            <person name="Shah Z."/>
            <person name="Kiflezghi M."/>
            <person name="Wade K."/>
            <person name="Ball S.L."/>
            <person name="Bradley K.W."/>
            <person name="Asai D.J."/>
            <person name="Bowman C.A."/>
            <person name="Russell D.A."/>
            <person name="Pope W.H."/>
            <person name="Jacobs-Sera D."/>
            <person name="Hendrix R.W."/>
            <person name="Hatfull G.F."/>
        </authorList>
    </citation>
    <scope>NUCLEOTIDE SEQUENCE</scope>
</reference>
<dbReference type="EMBL" id="GDKF01001371">
    <property type="protein sequence ID" value="JAT77251.1"/>
    <property type="molecule type" value="Transcribed_RNA"/>
</dbReference>
<accession>A0A1D2ADT0</accession>
<feature type="region of interest" description="Disordered" evidence="1">
    <location>
        <begin position="151"/>
        <end position="199"/>
    </location>
</feature>
<feature type="compositionally biased region" description="Low complexity" evidence="1">
    <location>
        <begin position="164"/>
        <end position="175"/>
    </location>
</feature>
<evidence type="ECO:0000313" key="3">
    <source>
        <dbReference type="EMBL" id="JAT77251.1"/>
    </source>
</evidence>
<keyword evidence="2" id="KW-1133">Transmembrane helix</keyword>
<gene>
    <name evidence="3" type="ORF">g.100748</name>
</gene>
<organism evidence="3">
    <name type="scientific">Auxenochlorella protothecoides</name>
    <name type="common">Green microalga</name>
    <name type="synonym">Chlorella protothecoides</name>
    <dbReference type="NCBI Taxonomy" id="3075"/>
    <lineage>
        <taxon>Eukaryota</taxon>
        <taxon>Viridiplantae</taxon>
        <taxon>Chlorophyta</taxon>
        <taxon>core chlorophytes</taxon>
        <taxon>Trebouxiophyceae</taxon>
        <taxon>Chlorellales</taxon>
        <taxon>Chlorellaceae</taxon>
        <taxon>Auxenochlorella</taxon>
    </lineage>
</organism>